<dbReference type="PANTHER" id="PTHR32263:SF19">
    <property type="entry name" value="OS03G0230300 PROTEIN"/>
    <property type="match status" value="1"/>
</dbReference>
<dbReference type="InterPro" id="IPR037197">
    <property type="entry name" value="WWE_dom_sf"/>
</dbReference>
<dbReference type="PANTHER" id="PTHR32263">
    <property type="entry name" value="INACTIVE POLY [ADP-RIBOSE] POLYMERASE SRO4-RELATED"/>
    <property type="match status" value="1"/>
</dbReference>
<organism evidence="3">
    <name type="scientific">Fagus sylvatica</name>
    <name type="common">Beechnut</name>
    <dbReference type="NCBI Taxonomy" id="28930"/>
    <lineage>
        <taxon>Eukaryota</taxon>
        <taxon>Viridiplantae</taxon>
        <taxon>Streptophyta</taxon>
        <taxon>Embryophyta</taxon>
        <taxon>Tracheophyta</taxon>
        <taxon>Spermatophyta</taxon>
        <taxon>Magnoliopsida</taxon>
        <taxon>eudicotyledons</taxon>
        <taxon>Gunneridae</taxon>
        <taxon>Pentapetalae</taxon>
        <taxon>rosids</taxon>
        <taxon>fabids</taxon>
        <taxon>Fagales</taxon>
        <taxon>Fagaceae</taxon>
        <taxon>Fagus</taxon>
    </lineage>
</organism>
<evidence type="ECO:0000256" key="1">
    <source>
        <dbReference type="SAM" id="MobiDB-lite"/>
    </source>
</evidence>
<protein>
    <recommendedName>
        <fullName evidence="2">WWE domain-containing protein</fullName>
    </recommendedName>
</protein>
<proteinExistence type="predicted"/>
<dbReference type="EMBL" id="OIVN01002447">
    <property type="protein sequence ID" value="SPD03769.1"/>
    <property type="molecule type" value="Genomic_DNA"/>
</dbReference>
<sequence>MVEMIRVRVPQSQSPYASSSLQLLSDCCSSRFMIQNNSNFKRSGAPARFMFYRNSSWINFPNEVLGDLRLGFLEGKPIMDLSIGDSNYLFDFLRMLQIDFLTENQRSIAWIDENGKCFFPKVFVDEEFAKSEENPKNPKIEIEIRIDIDGNSSKRKRDEFESNSNSNSNEDEVEVTSSKKPDEDDTSKRLRLTPEFGVESVGQRLISVEVFITQFWLNGDKGNSGF</sequence>
<dbReference type="AlphaFoldDB" id="A0A2N9GWI8"/>
<dbReference type="InterPro" id="IPR044964">
    <property type="entry name" value="RCD1/SRO1-5"/>
</dbReference>
<evidence type="ECO:0000259" key="2">
    <source>
        <dbReference type="PROSITE" id="PS50918"/>
    </source>
</evidence>
<feature type="region of interest" description="Disordered" evidence="1">
    <location>
        <begin position="153"/>
        <end position="192"/>
    </location>
</feature>
<dbReference type="InterPro" id="IPR004170">
    <property type="entry name" value="WWE_dom"/>
</dbReference>
<evidence type="ECO:0000313" key="3">
    <source>
        <dbReference type="EMBL" id="SPD03769.1"/>
    </source>
</evidence>
<gene>
    <name evidence="3" type="ORF">FSB_LOCUS31651</name>
</gene>
<dbReference type="InterPro" id="IPR057823">
    <property type="entry name" value="WWE_RCD1"/>
</dbReference>
<dbReference type="PROSITE" id="PS50918">
    <property type="entry name" value="WWE"/>
    <property type="match status" value="1"/>
</dbReference>
<reference evidence="3" key="1">
    <citation type="submission" date="2018-02" db="EMBL/GenBank/DDBJ databases">
        <authorList>
            <person name="Cohen D.B."/>
            <person name="Kent A.D."/>
        </authorList>
    </citation>
    <scope>NUCLEOTIDE SEQUENCE</scope>
</reference>
<name>A0A2N9GWI8_FAGSY</name>
<feature type="compositionally biased region" description="Basic and acidic residues" evidence="1">
    <location>
        <begin position="177"/>
        <end position="188"/>
    </location>
</feature>
<dbReference type="Pfam" id="PF23467">
    <property type="entry name" value="WWE_5"/>
    <property type="match status" value="1"/>
</dbReference>
<accession>A0A2N9GWI8</accession>
<dbReference type="SUPFAM" id="SSF117839">
    <property type="entry name" value="WWE domain"/>
    <property type="match status" value="1"/>
</dbReference>
<feature type="domain" description="WWE" evidence="2">
    <location>
        <begin position="35"/>
        <end position="110"/>
    </location>
</feature>